<organism evidence="2 3">
    <name type="scientific">Tardiphaga robiniae</name>
    <dbReference type="NCBI Taxonomy" id="943830"/>
    <lineage>
        <taxon>Bacteria</taxon>
        <taxon>Pseudomonadati</taxon>
        <taxon>Pseudomonadota</taxon>
        <taxon>Alphaproteobacteria</taxon>
        <taxon>Hyphomicrobiales</taxon>
        <taxon>Nitrobacteraceae</taxon>
        <taxon>Tardiphaga</taxon>
    </lineage>
</organism>
<reference evidence="3" key="1">
    <citation type="journal article" date="2020" name="Mol. Plant Microbe">
        <title>Rhizobial microsymbionts of the narrowly endemic Oxytropis species growing in Kamchatka are characterized by significant genetic diversity and possess a set of genes that are associated with T3SS and T6SS secretion systems and can affect the development of symbiosis.</title>
        <authorList>
            <person name="Safronova V."/>
            <person name="Guro P."/>
            <person name="Sazanova A."/>
            <person name="Kuznetsova I."/>
            <person name="Belimov A."/>
            <person name="Yakubov V."/>
            <person name="Chirak E."/>
            <person name="Afonin A."/>
            <person name="Gogolev Y."/>
            <person name="Andronov E."/>
            <person name="Tikhonovich I."/>
        </authorList>
    </citation>
    <scope>NUCLEOTIDE SEQUENCE [LARGE SCALE GENOMIC DNA]</scope>
    <source>
        <strain evidence="3">581</strain>
    </source>
</reference>
<accession>A0A7G6U4R5</accession>
<dbReference type="KEGG" id="trb:HB776_24480"/>
<feature type="region of interest" description="Disordered" evidence="1">
    <location>
        <begin position="185"/>
        <end position="212"/>
    </location>
</feature>
<dbReference type="RefSeq" id="WP_184512542.1">
    <property type="nucleotide sequence ID" value="NZ_CP050292.1"/>
</dbReference>
<gene>
    <name evidence="2" type="ORF">HB776_24480</name>
</gene>
<sequence>MLHSPDIQIILRKENAGIKSAGMDTQPHPTQSDPFYRAVAPLIGLPAWFVRRGHGSFLTLEFGAPSLRIREPKVSPDNSGKVAALSRRRKVLPRGEWHLWIYCCHWRVLSRGEEIAWSEASDKKISAATSELDGQILTAAEADPAQGTSVFKFDLGATLQTWPYGSGDTQWMLYMPSGDVFSYREDGSYSSGPGSLPPEQVVWQPLRPDTTD</sequence>
<dbReference type="AlphaFoldDB" id="A0A7G6U4R5"/>
<proteinExistence type="predicted"/>
<evidence type="ECO:0000313" key="2">
    <source>
        <dbReference type="EMBL" id="QND73997.1"/>
    </source>
</evidence>
<evidence type="ECO:0000256" key="1">
    <source>
        <dbReference type="SAM" id="MobiDB-lite"/>
    </source>
</evidence>
<feature type="compositionally biased region" description="Low complexity" evidence="1">
    <location>
        <begin position="188"/>
        <end position="198"/>
    </location>
</feature>
<protein>
    <submittedName>
        <fullName evidence="2">Uncharacterized protein</fullName>
    </submittedName>
</protein>
<name>A0A7G6U4R5_9BRAD</name>
<evidence type="ECO:0000313" key="3">
    <source>
        <dbReference type="Proteomes" id="UP000515291"/>
    </source>
</evidence>
<dbReference type="Proteomes" id="UP000515291">
    <property type="component" value="Chromosome"/>
</dbReference>
<dbReference type="EMBL" id="CP050292">
    <property type="protein sequence ID" value="QND73997.1"/>
    <property type="molecule type" value="Genomic_DNA"/>
</dbReference>